<dbReference type="Proteomes" id="UP000516437">
    <property type="component" value="Chromosome 6"/>
</dbReference>
<keyword evidence="2" id="KW-1185">Reference proteome</keyword>
<dbReference type="AlphaFoldDB" id="A0A6A1V7Z4"/>
<gene>
    <name evidence="1" type="ORF">CJ030_MR6G000522</name>
</gene>
<evidence type="ECO:0000313" key="1">
    <source>
        <dbReference type="EMBL" id="KAB1208969.1"/>
    </source>
</evidence>
<evidence type="ECO:0000313" key="2">
    <source>
        <dbReference type="Proteomes" id="UP000516437"/>
    </source>
</evidence>
<comment type="caution">
    <text evidence="1">The sequence shown here is derived from an EMBL/GenBank/DDBJ whole genome shotgun (WGS) entry which is preliminary data.</text>
</comment>
<accession>A0A6A1V7Z4</accession>
<reference evidence="1 2" key="1">
    <citation type="journal article" date="2019" name="Plant Biotechnol. J.">
        <title>The red bayberry genome and genetic basis of sex determination.</title>
        <authorList>
            <person name="Jia H.M."/>
            <person name="Jia H.J."/>
            <person name="Cai Q.L."/>
            <person name="Wang Y."/>
            <person name="Zhao H.B."/>
            <person name="Yang W.F."/>
            <person name="Wang G.Y."/>
            <person name="Li Y.H."/>
            <person name="Zhan D.L."/>
            <person name="Shen Y.T."/>
            <person name="Niu Q.F."/>
            <person name="Chang L."/>
            <person name="Qiu J."/>
            <person name="Zhao L."/>
            <person name="Xie H.B."/>
            <person name="Fu W.Y."/>
            <person name="Jin J."/>
            <person name="Li X.W."/>
            <person name="Jiao Y."/>
            <person name="Zhou C.C."/>
            <person name="Tu T."/>
            <person name="Chai C.Y."/>
            <person name="Gao J.L."/>
            <person name="Fan L.J."/>
            <person name="van de Weg E."/>
            <person name="Wang J.Y."/>
            <person name="Gao Z.S."/>
        </authorList>
    </citation>
    <scope>NUCLEOTIDE SEQUENCE [LARGE SCALE GENOMIC DNA]</scope>
    <source>
        <tissue evidence="1">Leaves</tissue>
    </source>
</reference>
<proteinExistence type="predicted"/>
<sequence>MVTVTMSTNPKFGFSGGTKRDGNFTYLHGMYQEATKGVRHLLVRKSIPNGLVFVGELPSRAKGAFIPKMDHLKTTKLIDLKHSTSPEMDFSMREMATRWRHIRVCLTKLTSLEASLEQLQLLY</sequence>
<organism evidence="1 2">
    <name type="scientific">Morella rubra</name>
    <name type="common">Chinese bayberry</name>
    <dbReference type="NCBI Taxonomy" id="262757"/>
    <lineage>
        <taxon>Eukaryota</taxon>
        <taxon>Viridiplantae</taxon>
        <taxon>Streptophyta</taxon>
        <taxon>Embryophyta</taxon>
        <taxon>Tracheophyta</taxon>
        <taxon>Spermatophyta</taxon>
        <taxon>Magnoliopsida</taxon>
        <taxon>eudicotyledons</taxon>
        <taxon>Gunneridae</taxon>
        <taxon>Pentapetalae</taxon>
        <taxon>rosids</taxon>
        <taxon>fabids</taxon>
        <taxon>Fagales</taxon>
        <taxon>Myricaceae</taxon>
        <taxon>Morella</taxon>
    </lineage>
</organism>
<protein>
    <submittedName>
        <fullName evidence="1">Mannosyl-oligosaccharide 1,2-alpha-mannosidase MNS3</fullName>
    </submittedName>
</protein>
<name>A0A6A1V7Z4_9ROSI</name>
<dbReference type="EMBL" id="RXIC02000024">
    <property type="protein sequence ID" value="KAB1208969.1"/>
    <property type="molecule type" value="Genomic_DNA"/>
</dbReference>